<dbReference type="PANTHER" id="PTHR11439:SF483">
    <property type="entry name" value="PEPTIDE SYNTHASE GLIP-LIKE, PUTATIVE (AFU_ORTHOLOGUE AFUA_3G12920)-RELATED"/>
    <property type="match status" value="1"/>
</dbReference>
<evidence type="ECO:0008006" key="3">
    <source>
        <dbReference type="Google" id="ProtNLM"/>
    </source>
</evidence>
<evidence type="ECO:0000313" key="1">
    <source>
        <dbReference type="EnsemblMetazoa" id="AALFPA23_004888.P6080"/>
    </source>
</evidence>
<reference evidence="1" key="2">
    <citation type="submission" date="2025-05" db="UniProtKB">
        <authorList>
            <consortium name="EnsemblMetazoa"/>
        </authorList>
    </citation>
    <scope>IDENTIFICATION</scope>
    <source>
        <strain evidence="1">Foshan</strain>
    </source>
</reference>
<organism evidence="1 2">
    <name type="scientific">Aedes albopictus</name>
    <name type="common">Asian tiger mosquito</name>
    <name type="synonym">Stegomyia albopicta</name>
    <dbReference type="NCBI Taxonomy" id="7160"/>
    <lineage>
        <taxon>Eukaryota</taxon>
        <taxon>Metazoa</taxon>
        <taxon>Ecdysozoa</taxon>
        <taxon>Arthropoda</taxon>
        <taxon>Hexapoda</taxon>
        <taxon>Insecta</taxon>
        <taxon>Pterygota</taxon>
        <taxon>Neoptera</taxon>
        <taxon>Endopterygota</taxon>
        <taxon>Diptera</taxon>
        <taxon>Nematocera</taxon>
        <taxon>Culicoidea</taxon>
        <taxon>Culicidae</taxon>
        <taxon>Culicinae</taxon>
        <taxon>Aedini</taxon>
        <taxon>Aedes</taxon>
        <taxon>Stegomyia</taxon>
    </lineage>
</organism>
<dbReference type="GeneID" id="134289940"/>
<reference evidence="2" key="1">
    <citation type="journal article" date="2015" name="Proc. Natl. Acad. Sci. U.S.A.">
        <title>Genome sequence of the Asian Tiger mosquito, Aedes albopictus, reveals insights into its biology, genetics, and evolution.</title>
        <authorList>
            <person name="Chen X.G."/>
            <person name="Jiang X."/>
            <person name="Gu J."/>
            <person name="Xu M."/>
            <person name="Wu Y."/>
            <person name="Deng Y."/>
            <person name="Zhang C."/>
            <person name="Bonizzoni M."/>
            <person name="Dermauw W."/>
            <person name="Vontas J."/>
            <person name="Armbruster P."/>
            <person name="Huang X."/>
            <person name="Yang Y."/>
            <person name="Zhang H."/>
            <person name="He W."/>
            <person name="Peng H."/>
            <person name="Liu Y."/>
            <person name="Wu K."/>
            <person name="Chen J."/>
            <person name="Lirakis M."/>
            <person name="Topalis P."/>
            <person name="Van Leeuwen T."/>
            <person name="Hall A.B."/>
            <person name="Jiang X."/>
            <person name="Thorpe C."/>
            <person name="Mueller R.L."/>
            <person name="Sun C."/>
            <person name="Waterhouse R.M."/>
            <person name="Yan G."/>
            <person name="Tu Z.J."/>
            <person name="Fang X."/>
            <person name="James A.A."/>
        </authorList>
    </citation>
    <scope>NUCLEOTIDE SEQUENCE [LARGE SCALE GENOMIC DNA]</scope>
    <source>
        <strain evidence="2">Foshan</strain>
    </source>
</reference>
<dbReference type="CDD" id="cd09272">
    <property type="entry name" value="RNase_HI_RT_Ty1"/>
    <property type="match status" value="1"/>
</dbReference>
<dbReference type="SUPFAM" id="SSF56672">
    <property type="entry name" value="DNA/RNA polymerases"/>
    <property type="match status" value="1"/>
</dbReference>
<protein>
    <recommendedName>
        <fullName evidence="3">Reverse transcriptase Ty1/copia-type domain-containing protein</fullName>
    </recommendedName>
</protein>
<sequence length="232" mass="26096">MLPNNHQYASLIGGLLYVAVNTRPDIAASVSILGRSVSSPSQADWTEAKRVLRYLKSTMDHKLTLKVEELGLEVYVDADWASDAASRKSNSGYVFLFGGGLIFWGSRKQTCVALSSTEAEFVALAECCQELTWIVRMLQDFSVDVPTPVLVHEDNQSCIKQLKSTKINNRSKHVDIKYHFVRKLYEDNLIDVRYCPTDQMVADMLTKPLAPQRLARFREAVGVHQSRRSVGE</sequence>
<dbReference type="RefSeq" id="XP_062712764.1">
    <property type="nucleotide sequence ID" value="XM_062856780.1"/>
</dbReference>
<name>A0ABM1Y1R1_AEDAL</name>
<keyword evidence="2" id="KW-1185">Reference proteome</keyword>
<accession>A0ABM1Y1R1</accession>
<dbReference type="InterPro" id="IPR043502">
    <property type="entry name" value="DNA/RNA_pol_sf"/>
</dbReference>
<dbReference type="PANTHER" id="PTHR11439">
    <property type="entry name" value="GAG-POL-RELATED RETROTRANSPOSON"/>
    <property type="match status" value="1"/>
</dbReference>
<evidence type="ECO:0000313" key="2">
    <source>
        <dbReference type="Proteomes" id="UP000069940"/>
    </source>
</evidence>
<dbReference type="EnsemblMetazoa" id="AALFPA23_004888.R6080">
    <property type="protein sequence ID" value="AALFPA23_004888.P6080"/>
    <property type="gene ID" value="AALFPA23_004888"/>
</dbReference>
<dbReference type="Proteomes" id="UP000069940">
    <property type="component" value="Unassembled WGS sequence"/>
</dbReference>
<proteinExistence type="predicted"/>